<dbReference type="InterPro" id="IPR050482">
    <property type="entry name" value="Sensor_HK_TwoCompSys"/>
</dbReference>
<evidence type="ECO:0000256" key="2">
    <source>
        <dbReference type="ARBA" id="ARBA00012438"/>
    </source>
</evidence>
<dbReference type="AlphaFoldDB" id="A0A4R6PJM6"/>
<protein>
    <recommendedName>
        <fullName evidence="2">histidine kinase</fullName>
        <ecNumber evidence="2">2.7.13.3</ecNumber>
    </recommendedName>
</protein>
<keyword evidence="3" id="KW-0808">Transferase</keyword>
<evidence type="ECO:0000313" key="6">
    <source>
        <dbReference type="EMBL" id="TDP37900.1"/>
    </source>
</evidence>
<gene>
    <name evidence="6" type="ORF">DFR75_104252</name>
</gene>
<keyword evidence="5" id="KW-0902">Two-component regulatory system</keyword>
<evidence type="ECO:0000256" key="5">
    <source>
        <dbReference type="ARBA" id="ARBA00023012"/>
    </source>
</evidence>
<sequence length="87" mass="9290">MVTRILGETITNATKHAPGAPLDIELRREGAGLVVEASNPLGSEVATGHGNGLRNMMFRAESMDGTATAGARDGRWHVRVRIPLEAR</sequence>
<dbReference type="Gene3D" id="3.30.565.10">
    <property type="entry name" value="Histidine kinase-like ATPase, C-terminal domain"/>
    <property type="match status" value="1"/>
</dbReference>
<dbReference type="EC" id="2.7.13.3" evidence="2"/>
<evidence type="ECO:0000256" key="4">
    <source>
        <dbReference type="ARBA" id="ARBA00022777"/>
    </source>
</evidence>
<comment type="catalytic activity">
    <reaction evidence="1">
        <text>ATP + protein L-histidine = ADP + protein N-phospho-L-histidine.</text>
        <dbReference type="EC" id="2.7.13.3"/>
    </reaction>
</comment>
<keyword evidence="4" id="KW-0418">Kinase</keyword>
<accession>A0A4R6PJM6</accession>
<dbReference type="SUPFAM" id="SSF55874">
    <property type="entry name" value="ATPase domain of HSP90 chaperone/DNA topoisomerase II/histidine kinase"/>
    <property type="match status" value="1"/>
</dbReference>
<dbReference type="Proteomes" id="UP000295087">
    <property type="component" value="Unassembled WGS sequence"/>
</dbReference>
<name>A0A4R6PJM6_NOCIG</name>
<dbReference type="GO" id="GO:0000160">
    <property type="term" value="P:phosphorelay signal transduction system"/>
    <property type="evidence" value="ECO:0007669"/>
    <property type="project" value="UniProtKB-KW"/>
</dbReference>
<evidence type="ECO:0000256" key="1">
    <source>
        <dbReference type="ARBA" id="ARBA00000085"/>
    </source>
</evidence>
<keyword evidence="7" id="KW-1185">Reference proteome</keyword>
<organism evidence="6 7">
    <name type="scientific">Nocardia ignorata</name>
    <dbReference type="NCBI Taxonomy" id="145285"/>
    <lineage>
        <taxon>Bacteria</taxon>
        <taxon>Bacillati</taxon>
        <taxon>Actinomycetota</taxon>
        <taxon>Actinomycetes</taxon>
        <taxon>Mycobacteriales</taxon>
        <taxon>Nocardiaceae</taxon>
        <taxon>Nocardia</taxon>
    </lineage>
</organism>
<comment type="caution">
    <text evidence="6">The sequence shown here is derived from an EMBL/GenBank/DDBJ whole genome shotgun (WGS) entry which is preliminary data.</text>
</comment>
<evidence type="ECO:0000256" key="3">
    <source>
        <dbReference type="ARBA" id="ARBA00022679"/>
    </source>
</evidence>
<reference evidence="6 7" key="1">
    <citation type="submission" date="2019-03" db="EMBL/GenBank/DDBJ databases">
        <title>Genomic Encyclopedia of Type Strains, Phase IV (KMG-IV): sequencing the most valuable type-strain genomes for metagenomic binning, comparative biology and taxonomic classification.</title>
        <authorList>
            <person name="Goeker M."/>
        </authorList>
    </citation>
    <scope>NUCLEOTIDE SEQUENCE [LARGE SCALE GENOMIC DNA]</scope>
    <source>
        <strain evidence="6 7">DSM 44496</strain>
    </source>
</reference>
<evidence type="ECO:0000313" key="7">
    <source>
        <dbReference type="Proteomes" id="UP000295087"/>
    </source>
</evidence>
<dbReference type="PANTHER" id="PTHR24421:SF10">
    <property type="entry name" value="NITRATE_NITRITE SENSOR PROTEIN NARQ"/>
    <property type="match status" value="1"/>
</dbReference>
<dbReference type="RefSeq" id="WP_067488771.1">
    <property type="nucleotide sequence ID" value="NZ_SNXK01000004.1"/>
</dbReference>
<dbReference type="GO" id="GO:0004673">
    <property type="term" value="F:protein histidine kinase activity"/>
    <property type="evidence" value="ECO:0007669"/>
    <property type="project" value="UniProtKB-EC"/>
</dbReference>
<dbReference type="EMBL" id="SNXK01000004">
    <property type="protein sequence ID" value="TDP37900.1"/>
    <property type="molecule type" value="Genomic_DNA"/>
</dbReference>
<dbReference type="PANTHER" id="PTHR24421">
    <property type="entry name" value="NITRATE/NITRITE SENSOR PROTEIN NARX-RELATED"/>
    <property type="match status" value="1"/>
</dbReference>
<proteinExistence type="predicted"/>
<dbReference type="InterPro" id="IPR036890">
    <property type="entry name" value="HATPase_C_sf"/>
</dbReference>